<evidence type="ECO:0000256" key="2">
    <source>
        <dbReference type="ARBA" id="ARBA00004127"/>
    </source>
</evidence>
<dbReference type="InterPro" id="IPR023299">
    <property type="entry name" value="ATPase_P-typ_cyto_dom_N"/>
</dbReference>
<dbReference type="InterPro" id="IPR023214">
    <property type="entry name" value="HAD_sf"/>
</dbReference>
<dbReference type="FunFam" id="3.40.1110.10:FF:000097">
    <property type="entry name" value="Phospholipid-transporting ATPase"/>
    <property type="match status" value="1"/>
</dbReference>
<dbReference type="GO" id="GO:0016887">
    <property type="term" value="F:ATP hydrolysis activity"/>
    <property type="evidence" value="ECO:0007669"/>
    <property type="project" value="InterPro"/>
</dbReference>
<dbReference type="GO" id="GO:0006897">
    <property type="term" value="P:endocytosis"/>
    <property type="evidence" value="ECO:0007669"/>
    <property type="project" value="TreeGrafter"/>
</dbReference>
<reference evidence="23" key="1">
    <citation type="submission" date="2021-02" db="EMBL/GenBank/DDBJ databases">
        <authorList>
            <person name="Nowell W R."/>
        </authorList>
    </citation>
    <scope>NUCLEOTIDE SEQUENCE</scope>
</reference>
<evidence type="ECO:0000313" key="23">
    <source>
        <dbReference type="EMBL" id="CAF1170237.1"/>
    </source>
</evidence>
<dbReference type="GO" id="GO:0140326">
    <property type="term" value="F:ATPase-coupled intramembrane lipid transporter activity"/>
    <property type="evidence" value="ECO:0007669"/>
    <property type="project" value="UniProtKB-EC"/>
</dbReference>
<dbReference type="InterPro" id="IPR044492">
    <property type="entry name" value="P_typ_ATPase_HD_dom"/>
</dbReference>
<comment type="similarity">
    <text evidence="3 18">Belongs to the cation transport ATPase (P-type) (TC 3.A.3) family. Type IV subfamily.</text>
</comment>
<dbReference type="SUPFAM" id="SSF81665">
    <property type="entry name" value="Calcium ATPase, transmembrane domain M"/>
    <property type="match status" value="1"/>
</dbReference>
<evidence type="ECO:0000313" key="24">
    <source>
        <dbReference type="EMBL" id="CAF1446656.1"/>
    </source>
</evidence>
<feature type="transmembrane region" description="Helical" evidence="18">
    <location>
        <begin position="938"/>
        <end position="958"/>
    </location>
</feature>
<dbReference type="FunFam" id="3.40.50.1000:FF:000009">
    <property type="entry name" value="Phospholipid-transporting ATPase"/>
    <property type="match status" value="1"/>
</dbReference>
<comment type="caution">
    <text evidence="23">The sequence shown here is derived from an EMBL/GenBank/DDBJ whole genome shotgun (WGS) entry which is preliminary data.</text>
</comment>
<evidence type="ECO:0000256" key="7">
    <source>
        <dbReference type="ARBA" id="ARBA00022741"/>
    </source>
</evidence>
<dbReference type="GO" id="GO:0005886">
    <property type="term" value="C:plasma membrane"/>
    <property type="evidence" value="ECO:0007669"/>
    <property type="project" value="TreeGrafter"/>
</dbReference>
<dbReference type="InterPro" id="IPR008250">
    <property type="entry name" value="ATPase_P-typ_transduc_dom_A_sf"/>
</dbReference>
<organism evidence="23 26">
    <name type="scientific">Adineta ricciae</name>
    <name type="common">Rotifer</name>
    <dbReference type="NCBI Taxonomy" id="249248"/>
    <lineage>
        <taxon>Eukaryota</taxon>
        <taxon>Metazoa</taxon>
        <taxon>Spiralia</taxon>
        <taxon>Gnathifera</taxon>
        <taxon>Rotifera</taxon>
        <taxon>Eurotatoria</taxon>
        <taxon>Bdelloidea</taxon>
        <taxon>Adinetida</taxon>
        <taxon>Adinetidae</taxon>
        <taxon>Adineta</taxon>
    </lineage>
</organism>
<feature type="binding site" evidence="16">
    <location>
        <position position="777"/>
    </location>
    <ligand>
        <name>ATP</name>
        <dbReference type="ChEBI" id="CHEBI:30616"/>
    </ligand>
</feature>
<evidence type="ECO:0000256" key="11">
    <source>
        <dbReference type="ARBA" id="ARBA00022989"/>
    </source>
</evidence>
<feature type="domain" description="P-type ATPase N-terminal" evidence="21">
    <location>
        <begin position="19"/>
        <end position="83"/>
    </location>
</feature>
<evidence type="ECO:0000313" key="25">
    <source>
        <dbReference type="Proteomes" id="UP000663828"/>
    </source>
</evidence>
<feature type="domain" description="P-type ATPase A" evidence="20">
    <location>
        <begin position="119"/>
        <end position="258"/>
    </location>
</feature>
<name>A0A814U5P3_ADIRI</name>
<dbReference type="Pfam" id="PF16209">
    <property type="entry name" value="PhoLip_ATPase_N"/>
    <property type="match status" value="1"/>
</dbReference>
<feature type="binding site" evidence="16">
    <location>
        <position position="689"/>
    </location>
    <ligand>
        <name>ATP</name>
        <dbReference type="ChEBI" id="CHEBI:30616"/>
    </ligand>
</feature>
<evidence type="ECO:0000256" key="14">
    <source>
        <dbReference type="ARBA" id="ARBA00034036"/>
    </source>
</evidence>
<dbReference type="SFLD" id="SFLDF00027">
    <property type="entry name" value="p-type_atpase"/>
    <property type="match status" value="1"/>
</dbReference>
<dbReference type="NCBIfam" id="TIGR01652">
    <property type="entry name" value="ATPase-Plipid"/>
    <property type="match status" value="1"/>
</dbReference>
<sequence length="1077" mass="121480">MTTSFFADKTHKTKPRYVYIGRRDLNSIWYPQNVIRNQKYNILTFAPLVFFEQFRSFLNLYGLIMACTQIIPSVRVSPLYTYWLPIGFIILIGMIREGYDDMKRVYRDRELNSQKYILLKANGQKEEISSSDIKVSDIIIIQKNQRVPADVVLLQTSDKSGSCFIRTDQLDGETDWKLRIASTLTQSVADISVFITDKNASGKIYAEPPSLSIHEFTGVLSWRADEPLTAENTLWSGTVLASGEATCCVVYTGSDTRMVMNTSKPRAKFGLVDAEINTLAKLLVAAGLTLSITMVILEGFQGSWIRELVRFLLLFSNMIPISLRLNCDIGKFVSSWFIQQDKNIPGTVVRTSTIPEELGRIGYLLTDKTGTLTQNVMVFKRLHLGTVSYTNDDRTDLSNILTEHSRTATIEASESQQPMSSTSRTRSILRKTESMKVCEAITALAICHNVTPVFDEETTARTVNSIDDENHSHGFASDTPMTSTTSLHTTDGMGSMELLPRKSVTYQASSPDEIALVEWTESIGLTLVHRDLQSLTLKFNSSQQLHHYKILQMFPFTSETKRMGIIVQDEQTNEIIFYLKGADIVMQNIVQYNDWLLEECSNMAREGLRTLVVGRKVLTSAQYQAFEQRLTKARLQTTDRNRYINEVVGNLENDFELLCVTGVEDKLQDDVRQTLEVLRTAGVKIWMLTGDKVETATCIAKSSRLIGRDHDVYIFKQVGTREECSQEMNVFRRKIDPCLIITGDTLQICLSFYEKELMELIINCPAVVVCRCSPTQKASVVGLLKTYGNRGLRVTAVGDGGNDVSMIQKAHVGIGIVGKEGKQASLAADFSITQFSHISRLLFVHGRNSYTRTAQLSQFVMHRGMIISIMQAIFSSVFYFSSIALFQGILLVGYGTFYTNFPVFALVLDQDVRPEIALLYPELYKELTKGRQISFKTFFLWAFISTYQAAAIMYGAMIKFDDDFIHIVSITFTALIVTELIMVALTVRSYMASANVCRRGVKFQLLCPFANHFQISFRFGISPIMGFYMGRDADYINLMFTTRHSQISPNPIQTASVSKAHAILNLQINIFFLTEIN</sequence>
<dbReference type="GO" id="GO:0000287">
    <property type="term" value="F:magnesium ion binding"/>
    <property type="evidence" value="ECO:0007669"/>
    <property type="project" value="UniProtKB-UniRule"/>
</dbReference>
<dbReference type="PROSITE" id="PS00154">
    <property type="entry name" value="ATPASE_E1_E2"/>
    <property type="match status" value="1"/>
</dbReference>
<dbReference type="PRINTS" id="PR00119">
    <property type="entry name" value="CATATPASE"/>
</dbReference>
<dbReference type="EC" id="7.6.2.1" evidence="18"/>
<keyword evidence="25" id="KW-1185">Reference proteome</keyword>
<dbReference type="InterPro" id="IPR036412">
    <property type="entry name" value="HAD-like_sf"/>
</dbReference>
<evidence type="ECO:0000256" key="18">
    <source>
        <dbReference type="RuleBase" id="RU362033"/>
    </source>
</evidence>
<feature type="binding site" evidence="16">
    <location>
        <position position="369"/>
    </location>
    <ligand>
        <name>ATP</name>
        <dbReference type="ChEBI" id="CHEBI:30616"/>
    </ligand>
</feature>
<dbReference type="Gene3D" id="3.40.1110.10">
    <property type="entry name" value="Calcium-transporting ATPase, cytoplasmic domain N"/>
    <property type="match status" value="1"/>
</dbReference>
<dbReference type="Pfam" id="PF16212">
    <property type="entry name" value="PhoLip_ATPase_C"/>
    <property type="match status" value="1"/>
</dbReference>
<comment type="catalytic activity">
    <reaction evidence="14 18">
        <text>ATP + H2O + phospholipidSide 1 = ADP + phosphate + phospholipidSide 2.</text>
        <dbReference type="EC" id="7.6.2.1"/>
    </reaction>
</comment>
<keyword evidence="5 18" id="KW-0812">Transmembrane</keyword>
<evidence type="ECO:0000256" key="17">
    <source>
        <dbReference type="PIRSR" id="PIRSR606539-3"/>
    </source>
</evidence>
<feature type="region of interest" description="Disordered" evidence="19">
    <location>
        <begin position="467"/>
        <end position="494"/>
    </location>
</feature>
<dbReference type="InterPro" id="IPR059000">
    <property type="entry name" value="ATPase_P-type_domA"/>
</dbReference>
<feature type="binding site" evidence="16">
    <location>
        <position position="803"/>
    </location>
    <ligand>
        <name>ATP</name>
        <dbReference type="ChEBI" id="CHEBI:30616"/>
    </ligand>
</feature>
<dbReference type="NCBIfam" id="TIGR01494">
    <property type="entry name" value="ATPase_P-type"/>
    <property type="match status" value="2"/>
</dbReference>
<protein>
    <recommendedName>
        <fullName evidence="18">Phospholipid-transporting ATPase</fullName>
        <ecNumber evidence="18">7.6.2.1</ecNumber>
    </recommendedName>
</protein>
<evidence type="ECO:0000313" key="26">
    <source>
        <dbReference type="Proteomes" id="UP000663852"/>
    </source>
</evidence>
<dbReference type="GO" id="GO:0006890">
    <property type="term" value="P:retrograde vesicle-mediated transport, Golgi to endoplasmic reticulum"/>
    <property type="evidence" value="ECO:0007669"/>
    <property type="project" value="TreeGrafter"/>
</dbReference>
<feature type="binding site" evidence="17">
    <location>
        <position position="367"/>
    </location>
    <ligand>
        <name>Mg(2+)</name>
        <dbReference type="ChEBI" id="CHEBI:18420"/>
    </ligand>
</feature>
<keyword evidence="11 18" id="KW-1133">Transmembrane helix</keyword>
<dbReference type="EMBL" id="CAJNOJ010000130">
    <property type="protein sequence ID" value="CAF1170237.1"/>
    <property type="molecule type" value="Genomic_DNA"/>
</dbReference>
<evidence type="ECO:0000256" key="13">
    <source>
        <dbReference type="ARBA" id="ARBA00023136"/>
    </source>
</evidence>
<feature type="binding site" evidence="16">
    <location>
        <position position="802"/>
    </location>
    <ligand>
        <name>ATP</name>
        <dbReference type="ChEBI" id="CHEBI:30616"/>
    </ligand>
</feature>
<comment type="subcellular location">
    <subcellularLocation>
        <location evidence="2">Endomembrane system</location>
        <topology evidence="2">Multi-pass membrane protein</topology>
    </subcellularLocation>
    <subcellularLocation>
        <location evidence="18">Membrane</location>
        <topology evidence="18">Multi-pass membrane protein</topology>
    </subcellularLocation>
</comment>
<keyword evidence="4" id="KW-0813">Transport</keyword>
<evidence type="ECO:0000256" key="3">
    <source>
        <dbReference type="ARBA" id="ARBA00008109"/>
    </source>
</evidence>
<feature type="binding site" evidence="16">
    <location>
        <position position="691"/>
    </location>
    <ligand>
        <name>ATP</name>
        <dbReference type="ChEBI" id="CHEBI:30616"/>
    </ligand>
</feature>
<dbReference type="EMBL" id="CAJNOR010003777">
    <property type="protein sequence ID" value="CAF1446656.1"/>
    <property type="molecule type" value="Genomic_DNA"/>
</dbReference>
<feature type="binding site" evidence="16">
    <location>
        <position position="556"/>
    </location>
    <ligand>
        <name>ATP</name>
        <dbReference type="ChEBI" id="CHEBI:30616"/>
    </ligand>
</feature>
<dbReference type="SUPFAM" id="SSF81653">
    <property type="entry name" value="Calcium ATPase, transduction domain A"/>
    <property type="match status" value="1"/>
</dbReference>
<proteinExistence type="inferred from homology"/>
<evidence type="ECO:0000256" key="1">
    <source>
        <dbReference type="ARBA" id="ARBA00001946"/>
    </source>
</evidence>
<feature type="binding site" evidence="16">
    <location>
        <position position="513"/>
    </location>
    <ligand>
        <name>ATP</name>
        <dbReference type="ChEBI" id="CHEBI:30616"/>
    </ligand>
</feature>
<dbReference type="GO" id="GO:0005524">
    <property type="term" value="F:ATP binding"/>
    <property type="evidence" value="ECO:0007669"/>
    <property type="project" value="UniProtKB-UniRule"/>
</dbReference>
<evidence type="ECO:0000256" key="15">
    <source>
        <dbReference type="PIRSR" id="PIRSR606539-1"/>
    </source>
</evidence>
<feature type="binding site" evidence="16">
    <location>
        <position position="580"/>
    </location>
    <ligand>
        <name>ATP</name>
        <dbReference type="ChEBI" id="CHEBI:30616"/>
    </ligand>
</feature>
<feature type="binding site" evidence="16">
    <location>
        <position position="609"/>
    </location>
    <ligand>
        <name>ATP</name>
        <dbReference type="ChEBI" id="CHEBI:30616"/>
    </ligand>
</feature>
<evidence type="ECO:0000256" key="4">
    <source>
        <dbReference type="ARBA" id="ARBA00022448"/>
    </source>
</evidence>
<evidence type="ECO:0000259" key="21">
    <source>
        <dbReference type="Pfam" id="PF16209"/>
    </source>
</evidence>
<evidence type="ECO:0000256" key="9">
    <source>
        <dbReference type="ARBA" id="ARBA00022842"/>
    </source>
</evidence>
<evidence type="ECO:0000256" key="16">
    <source>
        <dbReference type="PIRSR" id="PIRSR606539-2"/>
    </source>
</evidence>
<keyword evidence="10 18" id="KW-1278">Translocase</keyword>
<feature type="domain" description="P-type ATPase C-terminal" evidence="22">
    <location>
        <begin position="826"/>
        <end position="990"/>
    </location>
</feature>
<evidence type="ECO:0000256" key="6">
    <source>
        <dbReference type="ARBA" id="ARBA00022723"/>
    </source>
</evidence>
<dbReference type="PANTHER" id="PTHR24092">
    <property type="entry name" value="PROBABLE PHOSPHOLIPID-TRANSPORTING ATPASE"/>
    <property type="match status" value="1"/>
</dbReference>
<feature type="transmembrane region" description="Helical" evidence="18">
    <location>
        <begin position="80"/>
        <end position="99"/>
    </location>
</feature>
<dbReference type="InterPro" id="IPR032631">
    <property type="entry name" value="P-type_ATPase_N"/>
</dbReference>
<dbReference type="OrthoDB" id="377733at2759"/>
<feature type="compositionally biased region" description="Low complexity" evidence="19">
    <location>
        <begin position="479"/>
        <end position="490"/>
    </location>
</feature>
<dbReference type="GO" id="GO:0045332">
    <property type="term" value="P:phospholipid translocation"/>
    <property type="evidence" value="ECO:0007669"/>
    <property type="project" value="TreeGrafter"/>
</dbReference>
<dbReference type="SUPFAM" id="SSF56784">
    <property type="entry name" value="HAD-like"/>
    <property type="match status" value="1"/>
</dbReference>
<keyword evidence="8 16" id="KW-0067">ATP-binding</keyword>
<dbReference type="PANTHER" id="PTHR24092:SF5">
    <property type="entry name" value="PHOSPHOLIPID-TRANSPORTING ATPASE"/>
    <property type="match status" value="1"/>
</dbReference>
<feature type="active site" description="4-aspartylphosphate intermediate" evidence="15">
    <location>
        <position position="367"/>
    </location>
</feature>
<feature type="binding site" evidence="16">
    <location>
        <position position="368"/>
    </location>
    <ligand>
        <name>ATP</name>
        <dbReference type="ChEBI" id="CHEBI:30616"/>
    </ligand>
</feature>
<keyword evidence="6 17" id="KW-0479">Metal-binding</keyword>
<keyword evidence="9 17" id="KW-0460">Magnesium</keyword>
<keyword evidence="12" id="KW-0445">Lipid transport</keyword>
<dbReference type="AlphaFoldDB" id="A0A814U5P3"/>
<feature type="binding site" evidence="16">
    <location>
        <position position="690"/>
    </location>
    <ligand>
        <name>ATP</name>
        <dbReference type="ChEBI" id="CHEBI:30616"/>
    </ligand>
</feature>
<dbReference type="InterPro" id="IPR006539">
    <property type="entry name" value="P-type_ATPase_IV"/>
</dbReference>
<dbReference type="SFLD" id="SFLDG00002">
    <property type="entry name" value="C1.7:_P-type_atpase_like"/>
    <property type="match status" value="1"/>
</dbReference>
<evidence type="ECO:0000256" key="8">
    <source>
        <dbReference type="ARBA" id="ARBA00022840"/>
    </source>
</evidence>
<evidence type="ECO:0000259" key="22">
    <source>
        <dbReference type="Pfam" id="PF16212"/>
    </source>
</evidence>
<dbReference type="SFLD" id="SFLDS00003">
    <property type="entry name" value="Haloacid_Dehalogenase"/>
    <property type="match status" value="1"/>
</dbReference>
<feature type="binding site" evidence="17">
    <location>
        <position position="799"/>
    </location>
    <ligand>
        <name>Mg(2+)</name>
        <dbReference type="ChEBI" id="CHEBI:18420"/>
    </ligand>
</feature>
<evidence type="ECO:0000256" key="12">
    <source>
        <dbReference type="ARBA" id="ARBA00023055"/>
    </source>
</evidence>
<evidence type="ECO:0000256" key="10">
    <source>
        <dbReference type="ARBA" id="ARBA00022967"/>
    </source>
</evidence>
<accession>A0A814U5P3</accession>
<dbReference type="InterPro" id="IPR032630">
    <property type="entry name" value="P_typ_ATPase_c"/>
</dbReference>
<dbReference type="GO" id="GO:0005802">
    <property type="term" value="C:trans-Golgi network"/>
    <property type="evidence" value="ECO:0007669"/>
    <property type="project" value="TreeGrafter"/>
</dbReference>
<comment type="cofactor">
    <cofactor evidence="1 17">
        <name>Mg(2+)</name>
        <dbReference type="ChEBI" id="CHEBI:18420"/>
    </cofactor>
</comment>
<feature type="binding site" evidence="16">
    <location>
        <position position="367"/>
    </location>
    <ligand>
        <name>ATP</name>
        <dbReference type="ChEBI" id="CHEBI:30616"/>
    </ligand>
</feature>
<comment type="caution">
    <text evidence="18">Lacks conserved residue(s) required for the propagation of feature annotation.</text>
</comment>
<evidence type="ECO:0000256" key="5">
    <source>
        <dbReference type="ARBA" id="ARBA00022692"/>
    </source>
</evidence>
<dbReference type="InterPro" id="IPR001757">
    <property type="entry name" value="P_typ_ATPase"/>
</dbReference>
<dbReference type="InterPro" id="IPR018303">
    <property type="entry name" value="ATPase_P-typ_P_site"/>
</dbReference>
<dbReference type="Gene3D" id="3.40.50.1000">
    <property type="entry name" value="HAD superfamily/HAD-like"/>
    <property type="match status" value="1"/>
</dbReference>
<dbReference type="Pfam" id="PF00122">
    <property type="entry name" value="E1-E2_ATPase"/>
    <property type="match status" value="1"/>
</dbReference>
<feature type="binding site" evidence="16">
    <location>
        <position position="771"/>
    </location>
    <ligand>
        <name>ATP</name>
        <dbReference type="ChEBI" id="CHEBI:30616"/>
    </ligand>
</feature>
<evidence type="ECO:0000259" key="20">
    <source>
        <dbReference type="Pfam" id="PF00122"/>
    </source>
</evidence>
<dbReference type="Pfam" id="PF13246">
    <property type="entry name" value="Cation_ATPase"/>
    <property type="match status" value="1"/>
</dbReference>
<evidence type="ECO:0000256" key="19">
    <source>
        <dbReference type="SAM" id="MobiDB-lite"/>
    </source>
</evidence>
<feature type="transmembrane region" description="Helical" evidence="18">
    <location>
        <begin position="278"/>
        <end position="297"/>
    </location>
</feature>
<dbReference type="Proteomes" id="UP000663852">
    <property type="component" value="Unassembled WGS sequence"/>
</dbReference>
<dbReference type="SUPFAM" id="SSF81660">
    <property type="entry name" value="Metal cation-transporting ATPase, ATP-binding domain N"/>
    <property type="match status" value="1"/>
</dbReference>
<dbReference type="InterPro" id="IPR023298">
    <property type="entry name" value="ATPase_P-typ_TM_dom_sf"/>
</dbReference>
<feature type="transmembrane region" description="Helical" evidence="18">
    <location>
        <begin position="964"/>
        <end position="985"/>
    </location>
</feature>
<gene>
    <name evidence="23" type="ORF">EDS130_LOCUS23647</name>
    <name evidence="24" type="ORF">XAT740_LOCUS36629</name>
</gene>
<feature type="binding site" evidence="17">
    <location>
        <position position="803"/>
    </location>
    <ligand>
        <name>Mg(2+)</name>
        <dbReference type="ChEBI" id="CHEBI:18420"/>
    </ligand>
</feature>
<keyword evidence="7 16" id="KW-0547">Nucleotide-binding</keyword>
<dbReference type="Gene3D" id="2.70.150.10">
    <property type="entry name" value="Calcium-transporting ATPase, cytoplasmic transduction domain A"/>
    <property type="match status" value="1"/>
</dbReference>
<keyword evidence="13 18" id="KW-0472">Membrane</keyword>
<dbReference type="Proteomes" id="UP000663828">
    <property type="component" value="Unassembled WGS sequence"/>
</dbReference>
<dbReference type="GO" id="GO:0005768">
    <property type="term" value="C:endosome"/>
    <property type="evidence" value="ECO:0007669"/>
    <property type="project" value="TreeGrafter"/>
</dbReference>
<feature type="binding site" evidence="17">
    <location>
        <position position="369"/>
    </location>
    <ligand>
        <name>Mg(2+)</name>
        <dbReference type="ChEBI" id="CHEBI:18420"/>
    </ligand>
</feature>